<dbReference type="InterPro" id="IPR007492">
    <property type="entry name" value="LytTR_DNA-bd_dom"/>
</dbReference>
<dbReference type="InterPro" id="IPR046947">
    <property type="entry name" value="LytR-like"/>
</dbReference>
<keyword evidence="1" id="KW-0597">Phosphoprotein</keyword>
<evidence type="ECO:0000256" key="1">
    <source>
        <dbReference type="PROSITE-ProRule" id="PRU00169"/>
    </source>
</evidence>
<reference evidence="4" key="1">
    <citation type="journal article" date="2014" name="Int. J. Syst. Evol. Microbiol.">
        <title>Complete genome sequence of Corynebacterium casei LMG S-19264T (=DSM 44701T), isolated from a smear-ripened cheese.</title>
        <authorList>
            <consortium name="US DOE Joint Genome Institute (JGI-PGF)"/>
            <person name="Walter F."/>
            <person name="Albersmeier A."/>
            <person name="Kalinowski J."/>
            <person name="Ruckert C."/>
        </authorList>
    </citation>
    <scope>NUCLEOTIDE SEQUENCE</scope>
    <source>
        <strain evidence="4">CGMCC 1.15763</strain>
    </source>
</reference>
<protein>
    <submittedName>
        <fullName evidence="4">DNA-binding response regulator</fullName>
    </submittedName>
</protein>
<dbReference type="InterPro" id="IPR011006">
    <property type="entry name" value="CheY-like_superfamily"/>
</dbReference>
<proteinExistence type="predicted"/>
<dbReference type="SMART" id="SM00448">
    <property type="entry name" value="REC"/>
    <property type="match status" value="1"/>
</dbReference>
<dbReference type="AlphaFoldDB" id="A0A917HRL6"/>
<feature type="domain" description="Response regulatory" evidence="2">
    <location>
        <begin position="5"/>
        <end position="116"/>
    </location>
</feature>
<reference evidence="4" key="2">
    <citation type="submission" date="2020-09" db="EMBL/GenBank/DDBJ databases">
        <authorList>
            <person name="Sun Q."/>
            <person name="Zhou Y."/>
        </authorList>
    </citation>
    <scope>NUCLEOTIDE SEQUENCE</scope>
    <source>
        <strain evidence="4">CGMCC 1.15763</strain>
    </source>
</reference>
<dbReference type="RefSeq" id="WP_188597285.1">
    <property type="nucleotide sequence ID" value="NZ_BMJW01000001.1"/>
</dbReference>
<dbReference type="GO" id="GO:0003677">
    <property type="term" value="F:DNA binding"/>
    <property type="evidence" value="ECO:0007669"/>
    <property type="project" value="UniProtKB-KW"/>
</dbReference>
<accession>A0A917HRL6</accession>
<evidence type="ECO:0000313" key="5">
    <source>
        <dbReference type="Proteomes" id="UP000633278"/>
    </source>
</evidence>
<dbReference type="Pfam" id="PF04397">
    <property type="entry name" value="LytTR"/>
    <property type="match status" value="1"/>
</dbReference>
<dbReference type="Gene3D" id="2.40.50.1020">
    <property type="entry name" value="LytTr DNA-binding domain"/>
    <property type="match status" value="1"/>
</dbReference>
<keyword evidence="4" id="KW-0238">DNA-binding</keyword>
<evidence type="ECO:0000313" key="4">
    <source>
        <dbReference type="EMBL" id="GGG88311.1"/>
    </source>
</evidence>
<dbReference type="SMART" id="SM00850">
    <property type="entry name" value="LytTR"/>
    <property type="match status" value="1"/>
</dbReference>
<dbReference type="Pfam" id="PF00072">
    <property type="entry name" value="Response_reg"/>
    <property type="match status" value="1"/>
</dbReference>
<comment type="caution">
    <text evidence="4">The sequence shown here is derived from an EMBL/GenBank/DDBJ whole genome shotgun (WGS) entry which is preliminary data.</text>
</comment>
<name>A0A917HRL6_9FLAO</name>
<dbReference type="Proteomes" id="UP000633278">
    <property type="component" value="Unassembled WGS sequence"/>
</dbReference>
<dbReference type="Gene3D" id="3.40.50.2300">
    <property type="match status" value="1"/>
</dbReference>
<feature type="domain" description="HTH LytTR-type" evidence="3">
    <location>
        <begin position="141"/>
        <end position="205"/>
    </location>
</feature>
<dbReference type="SUPFAM" id="SSF52172">
    <property type="entry name" value="CheY-like"/>
    <property type="match status" value="1"/>
</dbReference>
<dbReference type="PROSITE" id="PS50930">
    <property type="entry name" value="HTH_LYTTR"/>
    <property type="match status" value="1"/>
</dbReference>
<evidence type="ECO:0000259" key="2">
    <source>
        <dbReference type="PROSITE" id="PS50110"/>
    </source>
</evidence>
<dbReference type="InterPro" id="IPR001789">
    <property type="entry name" value="Sig_transdc_resp-reg_receiver"/>
</dbReference>
<dbReference type="GO" id="GO:0000156">
    <property type="term" value="F:phosphorelay response regulator activity"/>
    <property type="evidence" value="ECO:0007669"/>
    <property type="project" value="InterPro"/>
</dbReference>
<dbReference type="EMBL" id="BMJW01000001">
    <property type="protein sequence ID" value="GGG88311.1"/>
    <property type="molecule type" value="Genomic_DNA"/>
</dbReference>
<feature type="modified residue" description="4-aspartylphosphate" evidence="1">
    <location>
        <position position="56"/>
    </location>
</feature>
<dbReference type="PANTHER" id="PTHR37299">
    <property type="entry name" value="TRANSCRIPTIONAL REGULATOR-RELATED"/>
    <property type="match status" value="1"/>
</dbReference>
<gene>
    <name evidence="4" type="ORF">GCM10011416_00710</name>
</gene>
<keyword evidence="5" id="KW-1185">Reference proteome</keyword>
<organism evidence="4 5">
    <name type="scientific">Polaribacter pacificus</name>
    <dbReference type="NCBI Taxonomy" id="1775173"/>
    <lineage>
        <taxon>Bacteria</taxon>
        <taxon>Pseudomonadati</taxon>
        <taxon>Bacteroidota</taxon>
        <taxon>Flavobacteriia</taxon>
        <taxon>Flavobacteriales</taxon>
        <taxon>Flavobacteriaceae</taxon>
    </lineage>
</organism>
<sequence>MQKIKCLLVDDEPPAIRLLEKYISKIDFLDLVYATKSSLDALSYIEQEGVDLVFLDIQMPELTGIQLSKIIQGKTKIIFTTAYPQFAIESYNVNAVDYLLKPFEFERFYQAVLKVKENAQAIEIKEQPNKDPFLFVKTDGKNNFEKVYVKDICYIEGLKNYVAIHLIDKQIITNNTLKSIDEFLPSQEFVKVHKSYIVSLAHIQRTDSLSVYINNKALPIGDSHKKLFFETIQKMKL</sequence>
<evidence type="ECO:0000259" key="3">
    <source>
        <dbReference type="PROSITE" id="PS50930"/>
    </source>
</evidence>
<dbReference type="PANTHER" id="PTHR37299:SF1">
    <property type="entry name" value="STAGE 0 SPORULATION PROTEIN A HOMOLOG"/>
    <property type="match status" value="1"/>
</dbReference>
<dbReference type="PROSITE" id="PS50110">
    <property type="entry name" value="RESPONSE_REGULATORY"/>
    <property type="match status" value="1"/>
</dbReference>